<dbReference type="InterPro" id="IPR005107">
    <property type="entry name" value="CO_DH_flav_C"/>
</dbReference>
<feature type="binding site" evidence="19">
    <location>
        <position position="991"/>
    </location>
    <ligand>
        <name>substrate</name>
    </ligand>
</feature>
<dbReference type="NCBIfam" id="TIGR02963">
    <property type="entry name" value="xanthine_xdhA"/>
    <property type="match status" value="1"/>
</dbReference>
<comment type="cofactor">
    <cofactor evidence="1 19">
        <name>FAD</name>
        <dbReference type="ChEBI" id="CHEBI:57692"/>
    </cofactor>
</comment>
<dbReference type="Pfam" id="PF01315">
    <property type="entry name" value="Ald_Xan_dh_C"/>
    <property type="match status" value="1"/>
</dbReference>
<feature type="binding site" evidence="20">
    <location>
        <position position="844"/>
    </location>
    <ligand>
        <name>Mo-molybdopterin</name>
        <dbReference type="ChEBI" id="CHEBI:71302"/>
    </ligand>
    <ligandPart>
        <name>Mo</name>
        <dbReference type="ChEBI" id="CHEBI:28685"/>
    </ligandPart>
</feature>
<dbReference type="FunFam" id="3.30.43.10:FF:000001">
    <property type="entry name" value="Xanthine dehydrogenase/oxidase"/>
    <property type="match status" value="1"/>
</dbReference>
<keyword evidence="13" id="KW-0520">NAD</keyword>
<evidence type="ECO:0000256" key="15">
    <source>
        <dbReference type="ARBA" id="ARBA00034078"/>
    </source>
</evidence>
<dbReference type="SUPFAM" id="SSF54292">
    <property type="entry name" value="2Fe-2S ferredoxin-like"/>
    <property type="match status" value="1"/>
</dbReference>
<dbReference type="InterPro" id="IPR016167">
    <property type="entry name" value="FAD-bd_PCMH_sub1"/>
</dbReference>
<dbReference type="InterPro" id="IPR046867">
    <property type="entry name" value="AldOxase/xan_DH_MoCoBD2"/>
</dbReference>
<evidence type="ECO:0000256" key="12">
    <source>
        <dbReference type="ARBA" id="ARBA00023014"/>
    </source>
</evidence>
<evidence type="ECO:0000313" key="24">
    <source>
        <dbReference type="EMBL" id="KAK9811378.1"/>
    </source>
</evidence>
<evidence type="ECO:0000256" key="17">
    <source>
        <dbReference type="ARBA" id="ARBA00049517"/>
    </source>
</evidence>
<comment type="subcellular location">
    <subcellularLocation>
        <location evidence="2">Peroxisome</location>
    </subcellularLocation>
</comment>
<feature type="binding site" evidence="19">
    <location>
        <begin position="424"/>
        <end position="428"/>
    </location>
    <ligand>
        <name>FAD</name>
        <dbReference type="ChEBI" id="CHEBI:57692"/>
    </ligand>
</feature>
<feature type="binding site" evidence="20">
    <location>
        <position position="1156"/>
    </location>
    <ligand>
        <name>Mo-molybdopterin</name>
        <dbReference type="ChEBI" id="CHEBI:71302"/>
    </ligand>
    <ligandPart>
        <name>Mo</name>
        <dbReference type="ChEBI" id="CHEBI:28685"/>
    </ligandPart>
</feature>
<dbReference type="FunFam" id="3.30.365.10:FF:000003">
    <property type="entry name" value="Aldehyde oxidase 1"/>
    <property type="match status" value="1"/>
</dbReference>
<dbReference type="Gene3D" id="3.90.1170.50">
    <property type="entry name" value="Aldehyde oxidase/xanthine dehydrogenase, a/b hammerhead"/>
    <property type="match status" value="1"/>
</dbReference>
<dbReference type="Pfam" id="PF01799">
    <property type="entry name" value="Fer2_2"/>
    <property type="match status" value="1"/>
</dbReference>
<dbReference type="Pfam" id="PF03450">
    <property type="entry name" value="CO_deh_flav_C"/>
    <property type="match status" value="1"/>
</dbReference>
<dbReference type="InterPro" id="IPR016169">
    <property type="entry name" value="FAD-bd_PCMH_sub2"/>
</dbReference>
<feature type="binding site" evidence="20">
    <location>
        <position position="147"/>
    </location>
    <ligand>
        <name>[2Fe-2S] cluster</name>
        <dbReference type="ChEBI" id="CHEBI:190135"/>
        <label>2</label>
    </ligand>
</feature>
<feature type="binding site" evidence="20">
    <location>
        <position position="114"/>
    </location>
    <ligand>
        <name>[2Fe-2S] cluster</name>
        <dbReference type="ChEBI" id="CHEBI:190135"/>
        <label>2</label>
    </ligand>
</feature>
<dbReference type="Gene3D" id="3.30.43.10">
    <property type="entry name" value="Uridine Diphospho-n-acetylenolpyruvylglucosamine Reductase, domain 2"/>
    <property type="match status" value="1"/>
</dbReference>
<dbReference type="SUPFAM" id="SSF47741">
    <property type="entry name" value="CO dehydrogenase ISP C-domain like"/>
    <property type="match status" value="1"/>
</dbReference>
<keyword evidence="12 20" id="KW-0411">Iron-sulfur</keyword>
<dbReference type="GO" id="GO:0005506">
    <property type="term" value="F:iron ion binding"/>
    <property type="evidence" value="ECO:0007669"/>
    <property type="project" value="InterPro"/>
</dbReference>
<dbReference type="Pfam" id="PF20256">
    <property type="entry name" value="MoCoBD_2"/>
    <property type="match status" value="1"/>
</dbReference>
<feature type="binding site" evidence="19">
    <location>
        <position position="481"/>
    </location>
    <ligand>
        <name>FAD</name>
        <dbReference type="ChEBI" id="CHEBI:57692"/>
    </ligand>
</feature>
<dbReference type="FunFam" id="3.10.20.30:FF:000012">
    <property type="entry name" value="Xanthine dehydrogenase/oxidase"/>
    <property type="match status" value="1"/>
</dbReference>
<keyword evidence="8 20" id="KW-0479">Metal-binding</keyword>
<evidence type="ECO:0000256" key="16">
    <source>
        <dbReference type="ARBA" id="ARBA00049017"/>
    </source>
</evidence>
<feature type="binding site" evidence="19">
    <location>
        <position position="499"/>
    </location>
    <ligand>
        <name>FAD</name>
        <dbReference type="ChEBI" id="CHEBI:57692"/>
    </ligand>
</feature>
<keyword evidence="6" id="KW-0285">Flavoprotein</keyword>
<comment type="cofactor">
    <cofactor evidence="15">
        <name>[2Fe-2S] cluster</name>
        <dbReference type="ChEBI" id="CHEBI:190135"/>
    </cofactor>
</comment>
<feature type="binding site" evidence="20">
    <location>
        <position position="48"/>
    </location>
    <ligand>
        <name>[2Fe-2S] cluster</name>
        <dbReference type="ChEBI" id="CHEBI:190135"/>
        <label>1</label>
    </ligand>
</feature>
<dbReference type="EC" id="1.17.1.4" evidence="4"/>
<dbReference type="SUPFAM" id="SSF56176">
    <property type="entry name" value="FAD-binding/transporter-associated domain-like"/>
    <property type="match status" value="1"/>
</dbReference>
<feature type="domain" description="2Fe-2S ferredoxin-type" evidence="22">
    <location>
        <begin position="5"/>
        <end position="89"/>
    </location>
</feature>
<evidence type="ECO:0000256" key="13">
    <source>
        <dbReference type="ARBA" id="ARBA00023027"/>
    </source>
</evidence>
<dbReference type="InterPro" id="IPR036683">
    <property type="entry name" value="CO_DH_flav_C_dom_sf"/>
</dbReference>
<dbReference type="GO" id="GO:0004854">
    <property type="term" value="F:xanthine dehydrogenase activity"/>
    <property type="evidence" value="ECO:0007669"/>
    <property type="project" value="UniProtKB-EC"/>
</dbReference>
<dbReference type="SMART" id="SM01008">
    <property type="entry name" value="Ald_Xan_dh_C"/>
    <property type="match status" value="1"/>
</dbReference>
<evidence type="ECO:0000256" key="8">
    <source>
        <dbReference type="ARBA" id="ARBA00022723"/>
    </source>
</evidence>
<keyword evidence="11 20" id="KW-0408">Iron</keyword>
<feature type="binding site" evidence="19">
    <location>
        <position position="1087"/>
    </location>
    <ligand>
        <name>substrate</name>
    </ligand>
</feature>
<dbReference type="PIRSF" id="PIRSF000127">
    <property type="entry name" value="Xanthine_DH"/>
    <property type="match status" value="1"/>
</dbReference>
<evidence type="ECO:0000256" key="14">
    <source>
        <dbReference type="ARBA" id="ARBA00023140"/>
    </source>
</evidence>
<dbReference type="Proteomes" id="UP001489004">
    <property type="component" value="Unassembled WGS sequence"/>
</dbReference>
<dbReference type="InterPro" id="IPR006058">
    <property type="entry name" value="2Fe2S_fd_BS"/>
</dbReference>
<evidence type="ECO:0000256" key="20">
    <source>
        <dbReference type="PIRSR" id="PIRSR000127-3"/>
    </source>
</evidence>
<protein>
    <recommendedName>
        <fullName evidence="4">xanthine dehydrogenase</fullName>
        <ecNumber evidence="4">1.17.1.4</ecNumber>
    </recommendedName>
</protein>
<dbReference type="InterPro" id="IPR036318">
    <property type="entry name" value="FAD-bd_PCMH-like_sf"/>
</dbReference>
<dbReference type="PROSITE" id="PS51387">
    <property type="entry name" value="FAD_PCMH"/>
    <property type="match status" value="1"/>
</dbReference>
<evidence type="ECO:0000256" key="11">
    <source>
        <dbReference type="ARBA" id="ARBA00023004"/>
    </source>
</evidence>
<evidence type="ECO:0000259" key="22">
    <source>
        <dbReference type="PROSITE" id="PS51085"/>
    </source>
</evidence>
<dbReference type="PANTHER" id="PTHR45444">
    <property type="entry name" value="XANTHINE DEHYDROGENASE"/>
    <property type="match status" value="1"/>
</dbReference>
<evidence type="ECO:0000256" key="4">
    <source>
        <dbReference type="ARBA" id="ARBA00013123"/>
    </source>
</evidence>
<keyword evidence="7 20" id="KW-0001">2Fe-2S</keyword>
<evidence type="ECO:0000256" key="18">
    <source>
        <dbReference type="PIRSR" id="PIRSR000127-1"/>
    </source>
</evidence>
<evidence type="ECO:0000256" key="21">
    <source>
        <dbReference type="SAM" id="MobiDB-lite"/>
    </source>
</evidence>
<feature type="binding site" evidence="20">
    <location>
        <position position="989"/>
    </location>
    <ligand>
        <name>Mo-molybdopterin</name>
        <dbReference type="ChEBI" id="CHEBI:71302"/>
    </ligand>
    <ligandPart>
        <name>Mo</name>
        <dbReference type="ChEBI" id="CHEBI:28685"/>
    </ligandPart>
</feature>
<feature type="binding site" evidence="20">
    <location>
        <position position="51"/>
    </location>
    <ligand>
        <name>[2Fe-2S] cluster</name>
        <dbReference type="ChEBI" id="CHEBI:190135"/>
        <label>1</label>
    </ligand>
</feature>
<feature type="compositionally biased region" description="Basic and acidic residues" evidence="21">
    <location>
        <begin position="265"/>
        <end position="276"/>
    </location>
</feature>
<dbReference type="Gene3D" id="3.30.390.50">
    <property type="entry name" value="CO dehydrogenase flavoprotein, C-terminal domain"/>
    <property type="match status" value="1"/>
</dbReference>
<dbReference type="SUPFAM" id="SSF56003">
    <property type="entry name" value="Molybdenum cofactor-binding domain"/>
    <property type="match status" value="1"/>
</dbReference>
<comment type="catalytic activity">
    <reaction evidence="16">
        <text>xanthine + NAD(+) + H2O = urate + NADH + H(+)</text>
        <dbReference type="Rhea" id="RHEA:16669"/>
        <dbReference type="ChEBI" id="CHEBI:15377"/>
        <dbReference type="ChEBI" id="CHEBI:15378"/>
        <dbReference type="ChEBI" id="CHEBI:17712"/>
        <dbReference type="ChEBI" id="CHEBI:17775"/>
        <dbReference type="ChEBI" id="CHEBI:57540"/>
        <dbReference type="ChEBI" id="CHEBI:57945"/>
        <dbReference type="EC" id="1.17.1.4"/>
    </reaction>
</comment>
<evidence type="ECO:0000256" key="2">
    <source>
        <dbReference type="ARBA" id="ARBA00004275"/>
    </source>
</evidence>
<dbReference type="InterPro" id="IPR008274">
    <property type="entry name" value="AldOxase/xan_DH_MoCoBD1"/>
</dbReference>
<dbReference type="Gene3D" id="3.30.465.10">
    <property type="match status" value="1"/>
</dbReference>
<comment type="cofactor">
    <cofactor evidence="20">
        <name>Mo-molybdopterin</name>
        <dbReference type="ChEBI" id="CHEBI:71302"/>
    </cofactor>
    <text evidence="20">Binds 1 Mo-molybdopterin (Mo-MPT) cofactor per subunit.</text>
</comment>
<evidence type="ECO:0000256" key="6">
    <source>
        <dbReference type="ARBA" id="ARBA00022630"/>
    </source>
</evidence>
<reference evidence="24 25" key="1">
    <citation type="journal article" date="2024" name="Nat. Commun.">
        <title>Phylogenomics reveals the evolutionary origins of lichenization in chlorophyte algae.</title>
        <authorList>
            <person name="Puginier C."/>
            <person name="Libourel C."/>
            <person name="Otte J."/>
            <person name="Skaloud P."/>
            <person name="Haon M."/>
            <person name="Grisel S."/>
            <person name="Petersen M."/>
            <person name="Berrin J.G."/>
            <person name="Delaux P.M."/>
            <person name="Dal Grande F."/>
            <person name="Keller J."/>
        </authorList>
    </citation>
    <scope>NUCLEOTIDE SEQUENCE [LARGE SCALE GENOMIC DNA]</scope>
    <source>
        <strain evidence="24 25">SAG 2043</strain>
    </source>
</reference>
<feature type="active site" description="Proton acceptor" evidence="18">
    <location>
        <position position="1344"/>
    </location>
</feature>
<feature type="binding site" evidence="20">
    <location>
        <position position="149"/>
    </location>
    <ligand>
        <name>[2Fe-2S] cluster</name>
        <dbReference type="ChEBI" id="CHEBI:190135"/>
        <label>2</label>
    </ligand>
</feature>
<dbReference type="InterPro" id="IPR016208">
    <property type="entry name" value="Ald_Oxase/xanthine_DH-like"/>
</dbReference>
<comment type="similarity">
    <text evidence="3">Belongs to the xanthine dehydrogenase family.</text>
</comment>
<keyword evidence="25" id="KW-1185">Reference proteome</keyword>
<sequence length="1408" mass="151155">MPADSSPLLYINGKRYTLPGDLGACTLLQYLRDVGLTGTKLGCGEGGCGACTVMVSSYDSGALVHRSVNACLCPVYAVEGMHVVTVEGIGNSRDGLHPVQERLAKAHGSQCGFCTPGFVMSMYSLLRSKPEPPTEEEIEDNLAGNLCRCTGYRPILDAFKVFAKLAPAAYTEEAIVASKASAGEATAHNSSTQDGSAEHLATENGAAQNGHEHTEACSNGSCVANGVVTSKGAAALEKKHPPSSGNGKVCPSTGQPCDCGAAEPGEVRTTSKDKELTAGPATFTRPTAEPIFPAELKKRSPQELNLPGPTAAWHRPISLDSLLALKAQYPEAKLVVGNTEVGIEMKFKDARYPVLIGATHVPELNAMEVSDAGLTVGASVTLSRLLASCLDLVAERPAHTTSTFAALAEQLRWFAGNQIRNTASVGGNVVTGSPISDMNPIYMAAGATFTVVGEGTPEREVPAEDFFLGYRKVDLKPHEILLKVFIPFTDKYEYVKEFKQAHRRDDDIAIVNAGMRMKLRQTPTGSWEIEAAKIAYGGVAPKTIMAPLAQKALVGELLEQFTLDRAIRAVGQDVRINKDAPGGMVEFRQSLAASFLFRFFMHVAIKLESDAAGYQAAIPPEFRSAVAKFERPASHGLQYYSQVPDQDIVGQPVRHLAADLQVTGEAQYCDDIRLPAHKLEAALVLSTHAHANILSVDASEALQAPGVVAFYSGADIPGDNWIGAVIHDEECFCTKTVTAVGDRIGVVVADTEAHARAAAKLVRVEYEDLPAIFDCEQAIAANSFYEGHGGTVECGDVDAAFAECDHIIEGVSKMGGQEHFYLEPQVSLIIPGESDELHMWSSTQCPQKHQSMIAGLLAIPQHKIVCHTKRIGGGFGGKESRSAAINATIALPAWHLRRPVRIVLDRDEDMHITGHRHPFLGKYKVGFTKEGKIVALDTVMYCNAGNNLDLSGAVMQRALLHCQNCYNIPNLRAVGHVCKTNISSNTAFRGFGGPQGMMVAEMWMDQMARVLGKPAEALRELNFTRTGDVMSYKQKLVSCQVESCWQNVMQRSDFGARQAAVAEFNAANRWRKRGLAVVPTMFGISFTAKFLNQAGALVHIYTDGTVLVTHGGVEMGQGLHTKVAQVAAAALNVPLSSVYIAETATDKVPNASPTAASASSDLYGAAVANACQQLNERLAPFKAAKPDAGFMEIVNAAYMERVDLSAHGFFKTPDITGWGGVTPFNYFTHGVACSEVELDCLAGDFQLLRTDICMDLGKSLNPAIDVGQVEGGFVQGLGWTCIEELVWGDKEHSWVRPGTLHTRGPGTYKIPTANDIPIDMRVSLLANSTNERLQMVHSSKAVGEPPFFLGASVFFALKEAVYAARKDAGHEGWFAMDSPATPERLRMACADHLTATYAAPDLMPKISC</sequence>
<dbReference type="InterPro" id="IPR012675">
    <property type="entry name" value="Beta-grasp_dom_sf"/>
</dbReference>
<keyword evidence="14" id="KW-0576">Peroxisome</keyword>
<comment type="caution">
    <text evidence="24">The sequence shown here is derived from an EMBL/GenBank/DDBJ whole genome shotgun (WGS) entry which is preliminary data.</text>
</comment>
<feature type="binding site" evidence="19">
    <location>
        <position position="437"/>
    </location>
    <ligand>
        <name>FAD</name>
        <dbReference type="ChEBI" id="CHEBI:57692"/>
    </ligand>
</feature>
<feature type="region of interest" description="Disordered" evidence="21">
    <location>
        <begin position="264"/>
        <end position="286"/>
    </location>
</feature>
<dbReference type="SMART" id="SM01092">
    <property type="entry name" value="CO_deh_flav_C"/>
    <property type="match status" value="1"/>
</dbReference>
<proteinExistence type="inferred from homology"/>
<dbReference type="PANTHER" id="PTHR45444:SF3">
    <property type="entry name" value="XANTHINE DEHYDROGENASE"/>
    <property type="match status" value="1"/>
</dbReference>
<dbReference type="SUPFAM" id="SSF55447">
    <property type="entry name" value="CO dehydrogenase flavoprotein C-terminal domain-like"/>
    <property type="match status" value="1"/>
</dbReference>
<dbReference type="FunFam" id="3.30.365.10:FF:000004">
    <property type="entry name" value="Xanthine dehydrogenase oxidase"/>
    <property type="match status" value="1"/>
</dbReference>
<dbReference type="SUPFAM" id="SSF54665">
    <property type="entry name" value="CO dehydrogenase molybdoprotein N-domain-like"/>
    <property type="match status" value="1"/>
</dbReference>
<feature type="binding site" evidence="19">
    <location>
        <position position="414"/>
    </location>
    <ligand>
        <name>FAD</name>
        <dbReference type="ChEBI" id="CHEBI:57692"/>
    </ligand>
</feature>
<evidence type="ECO:0000259" key="23">
    <source>
        <dbReference type="PROSITE" id="PS51387"/>
    </source>
</evidence>
<feature type="binding site" evidence="20">
    <location>
        <position position="43"/>
    </location>
    <ligand>
        <name>[2Fe-2S] cluster</name>
        <dbReference type="ChEBI" id="CHEBI:190135"/>
        <label>1</label>
    </ligand>
</feature>
<dbReference type="InterPro" id="IPR014307">
    <property type="entry name" value="Xanthine_DH_ssu"/>
</dbReference>
<gene>
    <name evidence="24" type="ORF">WJX72_002855</name>
</gene>
<dbReference type="InterPro" id="IPR001041">
    <property type="entry name" value="2Fe-2S_ferredoxin-type"/>
</dbReference>
<evidence type="ECO:0000256" key="3">
    <source>
        <dbReference type="ARBA" id="ARBA00006849"/>
    </source>
</evidence>
<dbReference type="InterPro" id="IPR002888">
    <property type="entry name" value="2Fe-2S-bd"/>
</dbReference>
<dbReference type="Gene3D" id="3.10.20.30">
    <property type="match status" value="1"/>
</dbReference>
<feature type="binding site" evidence="20">
    <location>
        <position position="875"/>
    </location>
    <ligand>
        <name>Mo-molybdopterin</name>
        <dbReference type="ChEBI" id="CHEBI:71302"/>
    </ligand>
    <ligandPart>
        <name>Mo</name>
        <dbReference type="ChEBI" id="CHEBI:28685"/>
    </ligandPart>
</feature>
<evidence type="ECO:0000256" key="5">
    <source>
        <dbReference type="ARBA" id="ARBA00022505"/>
    </source>
</evidence>
<evidence type="ECO:0000313" key="25">
    <source>
        <dbReference type="Proteomes" id="UP001489004"/>
    </source>
</evidence>
<comment type="catalytic activity">
    <reaction evidence="17">
        <text>hypoxanthine + NAD(+) + H2O = xanthine + NADH + H(+)</text>
        <dbReference type="Rhea" id="RHEA:24670"/>
        <dbReference type="ChEBI" id="CHEBI:15377"/>
        <dbReference type="ChEBI" id="CHEBI:15378"/>
        <dbReference type="ChEBI" id="CHEBI:17368"/>
        <dbReference type="ChEBI" id="CHEBI:17712"/>
        <dbReference type="ChEBI" id="CHEBI:57540"/>
        <dbReference type="ChEBI" id="CHEBI:57945"/>
        <dbReference type="EC" id="1.17.1.4"/>
    </reaction>
</comment>
<dbReference type="Pfam" id="PF00941">
    <property type="entry name" value="FAD_binding_5"/>
    <property type="match status" value="1"/>
</dbReference>
<accession>A0AAW1PRX4</accession>
<evidence type="ECO:0000256" key="1">
    <source>
        <dbReference type="ARBA" id="ARBA00001974"/>
    </source>
</evidence>
<dbReference type="Gene3D" id="3.30.365.10">
    <property type="entry name" value="Aldehyde oxidase/xanthine dehydrogenase, molybdopterin binding domain"/>
    <property type="match status" value="4"/>
</dbReference>
<evidence type="ECO:0000256" key="7">
    <source>
        <dbReference type="ARBA" id="ARBA00022714"/>
    </source>
</evidence>
<keyword evidence="9 19" id="KW-0274">FAD</keyword>
<dbReference type="FunFam" id="3.30.465.10:FF:000004">
    <property type="entry name" value="Xanthine dehydrogenase/oxidase"/>
    <property type="match status" value="1"/>
</dbReference>
<dbReference type="InterPro" id="IPR037165">
    <property type="entry name" value="AldOxase/xan_DH_Mopterin-bd_sf"/>
</dbReference>
<dbReference type="InterPro" id="IPR036884">
    <property type="entry name" value="2Fe-2S-bd_dom_sf"/>
</dbReference>
<feature type="binding site" evidence="19">
    <location>
        <position position="957"/>
    </location>
    <ligand>
        <name>substrate</name>
    </ligand>
</feature>
<dbReference type="GO" id="GO:0005777">
    <property type="term" value="C:peroxisome"/>
    <property type="evidence" value="ECO:0007669"/>
    <property type="project" value="UniProtKB-SubCell"/>
</dbReference>
<feature type="binding site" evidence="19">
    <location>
        <begin position="334"/>
        <end position="341"/>
    </location>
    <ligand>
        <name>FAD</name>
        <dbReference type="ChEBI" id="CHEBI:57692"/>
    </ligand>
</feature>
<comment type="cofactor">
    <cofactor evidence="20">
        <name>[2Fe-2S] cluster</name>
        <dbReference type="ChEBI" id="CHEBI:190135"/>
    </cofactor>
    <text evidence="20">Binds 2 [2Fe-2S] clusters.</text>
</comment>
<dbReference type="GO" id="GO:0051537">
    <property type="term" value="F:2 iron, 2 sulfur cluster binding"/>
    <property type="evidence" value="ECO:0007669"/>
    <property type="project" value="UniProtKB-KW"/>
</dbReference>
<dbReference type="InterPro" id="IPR036856">
    <property type="entry name" value="Ald_Oxase/Xan_DH_a/b_sf"/>
</dbReference>
<dbReference type="Pfam" id="PF00111">
    <property type="entry name" value="Fer2"/>
    <property type="match status" value="1"/>
</dbReference>
<dbReference type="PROSITE" id="PS51085">
    <property type="entry name" value="2FE2S_FER_2"/>
    <property type="match status" value="1"/>
</dbReference>
<dbReference type="InterPro" id="IPR016166">
    <property type="entry name" value="FAD-bd_PCMH"/>
</dbReference>
<dbReference type="FunFam" id="3.90.1170.50:FF:000001">
    <property type="entry name" value="Aldehyde oxidase 1"/>
    <property type="match status" value="1"/>
</dbReference>
<feature type="domain" description="FAD-binding PCMH-type" evidence="23">
    <location>
        <begin position="306"/>
        <end position="491"/>
    </location>
</feature>
<feature type="binding site" evidence="20">
    <location>
        <position position="71"/>
    </location>
    <ligand>
        <name>[2Fe-2S] cluster</name>
        <dbReference type="ChEBI" id="CHEBI:190135"/>
        <label>1</label>
    </ligand>
</feature>
<dbReference type="InterPro" id="IPR036010">
    <property type="entry name" value="2Fe-2S_ferredoxin-like_sf"/>
</dbReference>
<organism evidence="24 25">
    <name type="scientific">[Myrmecia] bisecta</name>
    <dbReference type="NCBI Taxonomy" id="41462"/>
    <lineage>
        <taxon>Eukaryota</taxon>
        <taxon>Viridiplantae</taxon>
        <taxon>Chlorophyta</taxon>
        <taxon>core chlorophytes</taxon>
        <taxon>Trebouxiophyceae</taxon>
        <taxon>Trebouxiales</taxon>
        <taxon>Trebouxiaceae</taxon>
        <taxon>Myrmecia</taxon>
    </lineage>
</organism>
<dbReference type="GO" id="GO:0071949">
    <property type="term" value="F:FAD binding"/>
    <property type="evidence" value="ECO:0007669"/>
    <property type="project" value="InterPro"/>
</dbReference>
<feature type="binding site" evidence="20">
    <location>
        <position position="111"/>
    </location>
    <ligand>
        <name>[2Fe-2S] cluster</name>
        <dbReference type="ChEBI" id="CHEBI:190135"/>
        <label>2</label>
    </ligand>
</feature>
<dbReference type="InterPro" id="IPR002346">
    <property type="entry name" value="Mopterin_DH_FAD-bd"/>
</dbReference>
<feature type="binding site" evidence="19">
    <location>
        <position position="879"/>
    </location>
    <ligand>
        <name>substrate</name>
    </ligand>
</feature>
<evidence type="ECO:0000256" key="19">
    <source>
        <dbReference type="PIRSR" id="PIRSR000127-2"/>
    </source>
</evidence>
<dbReference type="Pfam" id="PF02738">
    <property type="entry name" value="MoCoBD_1"/>
    <property type="match status" value="1"/>
</dbReference>
<dbReference type="FunFam" id="3.30.365.10:FF:000002">
    <property type="entry name" value="Xanthine dehydrogenase oxidase"/>
    <property type="match status" value="1"/>
</dbReference>
<name>A0AAW1PRX4_9CHLO</name>
<dbReference type="PROSITE" id="PS00197">
    <property type="entry name" value="2FE2S_FER_1"/>
    <property type="match status" value="1"/>
</dbReference>
<keyword evidence="10" id="KW-0560">Oxidoreductase</keyword>
<dbReference type="InterPro" id="IPR000674">
    <property type="entry name" value="Ald_Oxase/Xan_DH_a/b"/>
</dbReference>
<evidence type="ECO:0000256" key="9">
    <source>
        <dbReference type="ARBA" id="ARBA00022827"/>
    </source>
</evidence>
<keyword evidence="5 20" id="KW-0500">Molybdenum</keyword>
<dbReference type="Gene3D" id="1.10.150.120">
    <property type="entry name" value="[2Fe-2S]-binding domain"/>
    <property type="match status" value="1"/>
</dbReference>
<evidence type="ECO:0000256" key="10">
    <source>
        <dbReference type="ARBA" id="ARBA00023002"/>
    </source>
</evidence>
<dbReference type="EMBL" id="JALJOR010000009">
    <property type="protein sequence ID" value="KAK9811378.1"/>
    <property type="molecule type" value="Genomic_DNA"/>
</dbReference>